<dbReference type="Pfam" id="PF01063">
    <property type="entry name" value="Aminotran_4"/>
    <property type="match status" value="1"/>
</dbReference>
<comment type="cofactor">
    <cofactor evidence="1">
        <name>pyridoxal 5'-phosphate</name>
        <dbReference type="ChEBI" id="CHEBI:597326"/>
    </cofactor>
</comment>
<reference evidence="4 5" key="1">
    <citation type="submission" date="2018-04" db="EMBL/GenBank/DDBJ databases">
        <title>Genomic Encyclopedia of Archaeal and Bacterial Type Strains, Phase II (KMG-II): from individual species to whole genera.</title>
        <authorList>
            <person name="Goeker M."/>
        </authorList>
    </citation>
    <scope>NUCLEOTIDE SEQUENCE [LARGE SCALE GENOMIC DNA]</scope>
    <source>
        <strain evidence="4 5">DSM 18806</strain>
    </source>
</reference>
<dbReference type="InterPro" id="IPR043132">
    <property type="entry name" value="BCAT-like_C"/>
</dbReference>
<comment type="caution">
    <text evidence="4">The sequence shown here is derived from an EMBL/GenBank/DDBJ whole genome shotgun (WGS) entry which is preliminary data.</text>
</comment>
<dbReference type="Gene3D" id="3.30.470.10">
    <property type="match status" value="1"/>
</dbReference>
<dbReference type="GO" id="GO:0008652">
    <property type="term" value="P:amino acid biosynthetic process"/>
    <property type="evidence" value="ECO:0007669"/>
    <property type="project" value="UniProtKB-ARBA"/>
</dbReference>
<dbReference type="InterPro" id="IPR001544">
    <property type="entry name" value="Aminotrans_IV"/>
</dbReference>
<dbReference type="InterPro" id="IPR050571">
    <property type="entry name" value="Class-IV_PLP-Dep_Aminotrnsfr"/>
</dbReference>
<organism evidence="4 5">
    <name type="scientific">Trichococcus patagoniensis</name>
    <dbReference type="NCBI Taxonomy" id="382641"/>
    <lineage>
        <taxon>Bacteria</taxon>
        <taxon>Bacillati</taxon>
        <taxon>Bacillota</taxon>
        <taxon>Bacilli</taxon>
        <taxon>Lactobacillales</taxon>
        <taxon>Carnobacteriaceae</taxon>
        <taxon>Trichococcus</taxon>
    </lineage>
</organism>
<dbReference type="CDD" id="cd00449">
    <property type="entry name" value="PLPDE_IV"/>
    <property type="match status" value="1"/>
</dbReference>
<evidence type="ECO:0000256" key="1">
    <source>
        <dbReference type="ARBA" id="ARBA00001933"/>
    </source>
</evidence>
<dbReference type="EMBL" id="QAOM01000024">
    <property type="protein sequence ID" value="PTQ81117.1"/>
    <property type="molecule type" value="Genomic_DNA"/>
</dbReference>
<accession>A0A2T5IBB7</accession>
<sequence length="270" mass="30577">MKMQVFLNDAYLEEDSALISPLSPGFMYGFGVFETIRVSGKHALFLDQHYARMIRALSVLRMICPYQETELQPIIEKLLELNGVSEGFVKIVCSKPAPKKQPQKDADILILTGTKIYKEEYGTGLKVCLADARRNEFSKIVNIKSMNYTENILEKEAATRRGFDDAIFLNTHDKVAEGCVSNVFWVKEGVVYTPSLECGILEGTARARVIQRCADLRIPVREGAYDLDELYRADEVFVTNALMDIMPVSLLEDNSFDLGEYQVVPQLRRD</sequence>
<dbReference type="Gene3D" id="3.20.10.10">
    <property type="entry name" value="D-amino Acid Aminotransferase, subunit A, domain 2"/>
    <property type="match status" value="1"/>
</dbReference>
<dbReference type="PANTHER" id="PTHR42743">
    <property type="entry name" value="AMINO-ACID AMINOTRANSFERASE"/>
    <property type="match status" value="1"/>
</dbReference>
<comment type="similarity">
    <text evidence="2">Belongs to the class-IV pyridoxal-phosphate-dependent aminotransferase family.</text>
</comment>
<evidence type="ECO:0000313" key="4">
    <source>
        <dbReference type="EMBL" id="PTQ81117.1"/>
    </source>
</evidence>
<name>A0A2T5IBB7_9LACT</name>
<protein>
    <submittedName>
        <fullName evidence="4">4-amino-4-deoxychorismate lyase</fullName>
    </submittedName>
</protein>
<dbReference type="InterPro" id="IPR043131">
    <property type="entry name" value="BCAT-like_N"/>
</dbReference>
<dbReference type="AlphaFoldDB" id="A0A2T5IBB7"/>
<dbReference type="SUPFAM" id="SSF56752">
    <property type="entry name" value="D-aminoacid aminotransferase-like PLP-dependent enzymes"/>
    <property type="match status" value="1"/>
</dbReference>
<gene>
    <name evidence="4" type="ORF">C8U37_12431</name>
</gene>
<dbReference type="GO" id="GO:0016829">
    <property type="term" value="F:lyase activity"/>
    <property type="evidence" value="ECO:0007669"/>
    <property type="project" value="UniProtKB-KW"/>
</dbReference>
<dbReference type="GO" id="GO:0046394">
    <property type="term" value="P:carboxylic acid biosynthetic process"/>
    <property type="evidence" value="ECO:0007669"/>
    <property type="project" value="UniProtKB-ARBA"/>
</dbReference>
<dbReference type="PANTHER" id="PTHR42743:SF11">
    <property type="entry name" value="AMINODEOXYCHORISMATE LYASE"/>
    <property type="match status" value="1"/>
</dbReference>
<dbReference type="InterPro" id="IPR036038">
    <property type="entry name" value="Aminotransferase-like"/>
</dbReference>
<proteinExistence type="inferred from homology"/>
<evidence type="ECO:0000256" key="2">
    <source>
        <dbReference type="ARBA" id="ARBA00009320"/>
    </source>
</evidence>
<dbReference type="FunFam" id="3.20.10.10:FF:000002">
    <property type="entry name" value="D-alanine aminotransferase"/>
    <property type="match status" value="1"/>
</dbReference>
<keyword evidence="5" id="KW-1185">Reference proteome</keyword>
<dbReference type="GO" id="GO:0005829">
    <property type="term" value="C:cytosol"/>
    <property type="evidence" value="ECO:0007669"/>
    <property type="project" value="TreeGrafter"/>
</dbReference>
<keyword evidence="3" id="KW-0663">Pyridoxal phosphate</keyword>
<dbReference type="Proteomes" id="UP000244161">
    <property type="component" value="Unassembled WGS sequence"/>
</dbReference>
<evidence type="ECO:0000256" key="3">
    <source>
        <dbReference type="ARBA" id="ARBA00022898"/>
    </source>
</evidence>
<evidence type="ECO:0000313" key="5">
    <source>
        <dbReference type="Proteomes" id="UP000244161"/>
    </source>
</evidence>
<dbReference type="OrthoDB" id="9805628at2"/>
<keyword evidence="4" id="KW-0456">Lyase</keyword>